<feature type="domain" description="SH3" evidence="3">
    <location>
        <begin position="325"/>
        <end position="362"/>
    </location>
</feature>
<evidence type="ECO:0000313" key="5">
    <source>
        <dbReference type="Proteomes" id="UP000800036"/>
    </source>
</evidence>
<dbReference type="CDD" id="cd00174">
    <property type="entry name" value="SH3"/>
    <property type="match status" value="1"/>
</dbReference>
<evidence type="ECO:0000313" key="4">
    <source>
        <dbReference type="EMBL" id="KAF1972692.1"/>
    </source>
</evidence>
<dbReference type="Proteomes" id="UP000800036">
    <property type="component" value="Unassembled WGS sequence"/>
</dbReference>
<dbReference type="AlphaFoldDB" id="A0A6A5V9I4"/>
<dbReference type="Pfam" id="PF00018">
    <property type="entry name" value="SH3_1"/>
    <property type="match status" value="1"/>
</dbReference>
<feature type="region of interest" description="Disordered" evidence="2">
    <location>
        <begin position="268"/>
        <end position="296"/>
    </location>
</feature>
<keyword evidence="1" id="KW-0728">SH3 domain</keyword>
<keyword evidence="5" id="KW-1185">Reference proteome</keyword>
<proteinExistence type="predicted"/>
<evidence type="ECO:0000256" key="1">
    <source>
        <dbReference type="ARBA" id="ARBA00022443"/>
    </source>
</evidence>
<name>A0A6A5V9I4_9PLEO</name>
<dbReference type="SUPFAM" id="SSF50044">
    <property type="entry name" value="SH3-domain"/>
    <property type="match status" value="1"/>
</dbReference>
<evidence type="ECO:0000259" key="3">
    <source>
        <dbReference type="Pfam" id="PF00018"/>
    </source>
</evidence>
<dbReference type="InterPro" id="IPR036028">
    <property type="entry name" value="SH3-like_dom_sf"/>
</dbReference>
<dbReference type="InterPro" id="IPR001452">
    <property type="entry name" value="SH3_domain"/>
</dbReference>
<organism evidence="4 5">
    <name type="scientific">Bimuria novae-zelandiae CBS 107.79</name>
    <dbReference type="NCBI Taxonomy" id="1447943"/>
    <lineage>
        <taxon>Eukaryota</taxon>
        <taxon>Fungi</taxon>
        <taxon>Dikarya</taxon>
        <taxon>Ascomycota</taxon>
        <taxon>Pezizomycotina</taxon>
        <taxon>Dothideomycetes</taxon>
        <taxon>Pleosporomycetidae</taxon>
        <taxon>Pleosporales</taxon>
        <taxon>Massarineae</taxon>
        <taxon>Didymosphaeriaceae</taxon>
        <taxon>Bimuria</taxon>
    </lineage>
</organism>
<accession>A0A6A5V9I4</accession>
<sequence>MALATPAEHVDVSVALTTLEPPGPDQYCIAFGPGATQFCATPNGYSTTQLPRKVVNDFLGGKIKKVLHASFGSEANSFFFTYEMKDGSIAHRAGKAIPTELKPFVDYVSKHSEELASSLRVQLGANESFVAWACSRWVEMRAPEGLSRALCKLSTTVTENSNGKQGSIPSGVLKNVAWNNHGSFYIRGGYGQLPNPKDAQVTLGSLWYDGDLQARGIDKTKFIADLAYVVIDPHSPTGNTYAFFKFAQNSLEPEFMLRFEPDPVVSRLHGEQSSDQDIVDGPVTNKPPLPKDSHEHNQVVNVPKDPKGMQIFQWAVSKHAGRSHAADSWELELKKGERINILKDMGKDWFLAENGLKQQGWVHRSWLDFQKMVAHADPREAYARFTTDVENLLKGGNIRSFPDLPSYMNACANEVCTPLKKDTHRLGICVHDLHELLRGASEYTMDMLKSERNKWHPDRFARFCHAEHREVLREKAQSLFVLFGVLLDVLENPPATESAV</sequence>
<gene>
    <name evidence="4" type="ORF">BU23DRAFT_643386</name>
</gene>
<dbReference type="EMBL" id="ML976685">
    <property type="protein sequence ID" value="KAF1972692.1"/>
    <property type="molecule type" value="Genomic_DNA"/>
</dbReference>
<dbReference type="OrthoDB" id="3797359at2759"/>
<protein>
    <recommendedName>
        <fullName evidence="3">SH3 domain-containing protein</fullName>
    </recommendedName>
</protein>
<reference evidence="4" key="1">
    <citation type="journal article" date="2020" name="Stud. Mycol.">
        <title>101 Dothideomycetes genomes: a test case for predicting lifestyles and emergence of pathogens.</title>
        <authorList>
            <person name="Haridas S."/>
            <person name="Albert R."/>
            <person name="Binder M."/>
            <person name="Bloem J."/>
            <person name="Labutti K."/>
            <person name="Salamov A."/>
            <person name="Andreopoulos B."/>
            <person name="Baker S."/>
            <person name="Barry K."/>
            <person name="Bills G."/>
            <person name="Bluhm B."/>
            <person name="Cannon C."/>
            <person name="Castanera R."/>
            <person name="Culley D."/>
            <person name="Daum C."/>
            <person name="Ezra D."/>
            <person name="Gonzalez J."/>
            <person name="Henrissat B."/>
            <person name="Kuo A."/>
            <person name="Liang C."/>
            <person name="Lipzen A."/>
            <person name="Lutzoni F."/>
            <person name="Magnuson J."/>
            <person name="Mondo S."/>
            <person name="Nolan M."/>
            <person name="Ohm R."/>
            <person name="Pangilinan J."/>
            <person name="Park H.-J."/>
            <person name="Ramirez L."/>
            <person name="Alfaro M."/>
            <person name="Sun H."/>
            <person name="Tritt A."/>
            <person name="Yoshinaga Y."/>
            <person name="Zwiers L.-H."/>
            <person name="Turgeon B."/>
            <person name="Goodwin S."/>
            <person name="Spatafora J."/>
            <person name="Crous P."/>
            <person name="Grigoriev I."/>
        </authorList>
    </citation>
    <scope>NUCLEOTIDE SEQUENCE</scope>
    <source>
        <strain evidence="4">CBS 107.79</strain>
    </source>
</reference>
<dbReference type="Gene3D" id="2.30.30.40">
    <property type="entry name" value="SH3 Domains"/>
    <property type="match status" value="1"/>
</dbReference>
<evidence type="ECO:0000256" key="2">
    <source>
        <dbReference type="SAM" id="MobiDB-lite"/>
    </source>
</evidence>